<comment type="caution">
    <text evidence="10">The sequence shown here is derived from an EMBL/GenBank/DDBJ whole genome shotgun (WGS) entry which is preliminary data.</text>
</comment>
<dbReference type="GO" id="GO:0043565">
    <property type="term" value="F:sequence-specific DNA binding"/>
    <property type="evidence" value="ECO:0007669"/>
    <property type="project" value="TreeGrafter"/>
</dbReference>
<dbReference type="InterPro" id="IPR036864">
    <property type="entry name" value="Zn2-C6_fun-type_DNA-bd_sf"/>
</dbReference>
<dbReference type="Pfam" id="PF00172">
    <property type="entry name" value="Zn_clus"/>
    <property type="match status" value="1"/>
</dbReference>
<keyword evidence="7" id="KW-0539">Nucleus</keyword>
<keyword evidence="2" id="KW-0479">Metal-binding</keyword>
<feature type="region of interest" description="Disordered" evidence="8">
    <location>
        <begin position="653"/>
        <end position="749"/>
    </location>
</feature>
<keyword evidence="4" id="KW-0805">Transcription regulation</keyword>
<dbReference type="InterPro" id="IPR007219">
    <property type="entry name" value="XnlR_reg_dom"/>
</dbReference>
<evidence type="ECO:0000256" key="8">
    <source>
        <dbReference type="SAM" id="MobiDB-lite"/>
    </source>
</evidence>
<sequence>MVEETPERKRVRVNKACEACKRRKVKCDGNAPCSRCEKHNVECNYDYTSSKPRGKYRRSKEGSTENSPMPQKIHVEDQTAKLLLQLGSREKSETPVGAQEENPLADSEPTERLNVMFTDPSATSNTPPWFRYSKEKYRFHTRYQNLLPYFFGSSIISELPQSTIAEHDLEIPRIQNYGWNMSGGHYLKMNASITGSNKSDLPVEIIDFDNQIHLSIVQKALIYYFQNVNRPLSIIHESVFWQQFNGFLEQRKTNTKSTRLFISMLYMILAITFRFNGGEPASNDTVGNTQIVFSQEEQHFLDIQGKRLEDRLFSYSYSIVTKLTFEWESFELIQSWLLIAFYLRASHRQIATWNALSKAVTMCQGMELDINQLPTKHMHGDTIKTWHCFWLCFVIDKLVSFQIGRHYLLEWPTSSMIDPETVYTFGQAGVANKSNKYDWFSEETIEMYKLSLLIVDYKKAHGREMTVDEAKEFRSKLQNWLADGQREKYHSLVTFNFAPWKIQPLLTYLDIAITFEAKSCLALVNPPNDSKGSLEFSIDYDSLLNSSELILVFLERLNDLKVFFVPWWLNMSLLFSVSIINLVLTHSGIRFPAPKRNLQRCMTLWHSLESARTKNPPTMLRQCVWCIQMLNYTACLRLLNTVSTLKDTVGVNFDADNTPNQNNFHQFSKAGEENGEEESAPPPQTALPPLHQITPHDVSQSATPNFAQMLSTPGTTPLAYPTAPGSQIQLPMPQSRHFQGGGTGTSTPSELLEEDLFGNLQWFDQPFI</sequence>
<feature type="region of interest" description="Disordered" evidence="8">
    <location>
        <begin position="47"/>
        <end position="71"/>
    </location>
</feature>
<evidence type="ECO:0000256" key="1">
    <source>
        <dbReference type="ARBA" id="ARBA00004123"/>
    </source>
</evidence>
<dbReference type="SUPFAM" id="SSF57701">
    <property type="entry name" value="Zn2/Cys6 DNA-binding domain"/>
    <property type="match status" value="1"/>
</dbReference>
<dbReference type="GO" id="GO:0045944">
    <property type="term" value="P:positive regulation of transcription by RNA polymerase II"/>
    <property type="evidence" value="ECO:0007669"/>
    <property type="project" value="TreeGrafter"/>
</dbReference>
<evidence type="ECO:0000256" key="5">
    <source>
        <dbReference type="ARBA" id="ARBA00023125"/>
    </source>
</evidence>
<dbReference type="Gene3D" id="4.10.240.10">
    <property type="entry name" value="Zn(2)-C6 fungal-type DNA-binding domain"/>
    <property type="match status" value="1"/>
</dbReference>
<dbReference type="GO" id="GO:0006351">
    <property type="term" value="P:DNA-templated transcription"/>
    <property type="evidence" value="ECO:0007669"/>
    <property type="project" value="InterPro"/>
</dbReference>
<proteinExistence type="predicted"/>
<dbReference type="InterPro" id="IPR051711">
    <property type="entry name" value="Stress_Response_Reg"/>
</dbReference>
<dbReference type="PROSITE" id="PS00463">
    <property type="entry name" value="ZN2_CY6_FUNGAL_1"/>
    <property type="match status" value="1"/>
</dbReference>
<gene>
    <name evidence="10" type="ORF">DAKH74_047720</name>
</gene>
<dbReference type="GO" id="GO:0000981">
    <property type="term" value="F:DNA-binding transcription factor activity, RNA polymerase II-specific"/>
    <property type="evidence" value="ECO:0007669"/>
    <property type="project" value="InterPro"/>
</dbReference>
<feature type="compositionally biased region" description="Polar residues" evidence="8">
    <location>
        <begin position="697"/>
        <end position="715"/>
    </location>
</feature>
<name>A0AAV5S350_MAUHU</name>
<dbReference type="CDD" id="cd12148">
    <property type="entry name" value="fungal_TF_MHR"/>
    <property type="match status" value="1"/>
</dbReference>
<keyword evidence="5" id="KW-0238">DNA-binding</keyword>
<dbReference type="Pfam" id="PF04082">
    <property type="entry name" value="Fungal_trans"/>
    <property type="match status" value="1"/>
</dbReference>
<reference evidence="10 11" key="1">
    <citation type="journal article" date="2023" name="Elife">
        <title>Identification of key yeast species and microbe-microbe interactions impacting larval growth of Drosophila in the wild.</title>
        <authorList>
            <person name="Mure A."/>
            <person name="Sugiura Y."/>
            <person name="Maeda R."/>
            <person name="Honda K."/>
            <person name="Sakurai N."/>
            <person name="Takahashi Y."/>
            <person name="Watada M."/>
            <person name="Katoh T."/>
            <person name="Gotoh A."/>
            <person name="Gotoh Y."/>
            <person name="Taniguchi I."/>
            <person name="Nakamura K."/>
            <person name="Hayashi T."/>
            <person name="Katayama T."/>
            <person name="Uemura T."/>
            <person name="Hattori Y."/>
        </authorList>
    </citation>
    <scope>NUCLEOTIDE SEQUENCE [LARGE SCALE GENOMIC DNA]</scope>
    <source>
        <strain evidence="10 11">KH-74</strain>
    </source>
</reference>
<evidence type="ECO:0000256" key="2">
    <source>
        <dbReference type="ARBA" id="ARBA00022723"/>
    </source>
</evidence>
<accession>A0AAV5S350</accession>
<dbReference type="PROSITE" id="PS50048">
    <property type="entry name" value="ZN2_CY6_FUNGAL_2"/>
    <property type="match status" value="1"/>
</dbReference>
<dbReference type="InterPro" id="IPR001138">
    <property type="entry name" value="Zn2Cys6_DnaBD"/>
</dbReference>
<evidence type="ECO:0000256" key="7">
    <source>
        <dbReference type="ARBA" id="ARBA00023242"/>
    </source>
</evidence>
<dbReference type="PANTHER" id="PTHR47540">
    <property type="entry name" value="THIAMINE REPRESSIBLE GENES REGULATORY PROTEIN THI5"/>
    <property type="match status" value="1"/>
</dbReference>
<evidence type="ECO:0000256" key="3">
    <source>
        <dbReference type="ARBA" id="ARBA00022833"/>
    </source>
</evidence>
<dbReference type="AlphaFoldDB" id="A0AAV5S350"/>
<keyword evidence="11" id="KW-1185">Reference proteome</keyword>
<keyword evidence="3" id="KW-0862">Zinc</keyword>
<dbReference type="GO" id="GO:0005634">
    <property type="term" value="C:nucleus"/>
    <property type="evidence" value="ECO:0007669"/>
    <property type="project" value="UniProtKB-SubCell"/>
</dbReference>
<evidence type="ECO:0000313" key="10">
    <source>
        <dbReference type="EMBL" id="GMM58156.1"/>
    </source>
</evidence>
<dbReference type="GO" id="GO:0008270">
    <property type="term" value="F:zinc ion binding"/>
    <property type="evidence" value="ECO:0007669"/>
    <property type="project" value="InterPro"/>
</dbReference>
<evidence type="ECO:0000256" key="6">
    <source>
        <dbReference type="ARBA" id="ARBA00023163"/>
    </source>
</evidence>
<dbReference type="SMART" id="SM00066">
    <property type="entry name" value="GAL4"/>
    <property type="match status" value="1"/>
</dbReference>
<evidence type="ECO:0000256" key="4">
    <source>
        <dbReference type="ARBA" id="ARBA00023015"/>
    </source>
</evidence>
<keyword evidence="6" id="KW-0804">Transcription</keyword>
<feature type="domain" description="Zn(2)-C6 fungal-type" evidence="9">
    <location>
        <begin position="16"/>
        <end position="45"/>
    </location>
</feature>
<protein>
    <submittedName>
        <fullName evidence="10">Stb4 protein</fullName>
    </submittedName>
</protein>
<evidence type="ECO:0000313" key="11">
    <source>
        <dbReference type="Proteomes" id="UP001377567"/>
    </source>
</evidence>
<feature type="region of interest" description="Disordered" evidence="8">
    <location>
        <begin position="90"/>
        <end position="109"/>
    </location>
</feature>
<evidence type="ECO:0000259" key="9">
    <source>
        <dbReference type="PROSITE" id="PS50048"/>
    </source>
</evidence>
<dbReference type="SMART" id="SM00906">
    <property type="entry name" value="Fungal_trans"/>
    <property type="match status" value="1"/>
</dbReference>
<feature type="compositionally biased region" description="Polar residues" evidence="8">
    <location>
        <begin position="655"/>
        <end position="666"/>
    </location>
</feature>
<dbReference type="Proteomes" id="UP001377567">
    <property type="component" value="Unassembled WGS sequence"/>
</dbReference>
<dbReference type="CDD" id="cd00067">
    <property type="entry name" value="GAL4"/>
    <property type="match status" value="1"/>
</dbReference>
<organism evidence="10 11">
    <name type="scientific">Maudiozyma humilis</name>
    <name type="common">Sour dough yeast</name>
    <name type="synonym">Kazachstania humilis</name>
    <dbReference type="NCBI Taxonomy" id="51915"/>
    <lineage>
        <taxon>Eukaryota</taxon>
        <taxon>Fungi</taxon>
        <taxon>Dikarya</taxon>
        <taxon>Ascomycota</taxon>
        <taxon>Saccharomycotina</taxon>
        <taxon>Saccharomycetes</taxon>
        <taxon>Saccharomycetales</taxon>
        <taxon>Saccharomycetaceae</taxon>
        <taxon>Maudiozyma</taxon>
    </lineage>
</organism>
<dbReference type="PANTHER" id="PTHR47540:SF2">
    <property type="entry name" value="ZN(II)2CYS6 TRANSCRIPTION FACTOR (EUROFUNG)"/>
    <property type="match status" value="1"/>
</dbReference>
<comment type="subcellular location">
    <subcellularLocation>
        <location evidence="1">Nucleus</location>
    </subcellularLocation>
</comment>
<dbReference type="EMBL" id="BTGD01000020">
    <property type="protein sequence ID" value="GMM58156.1"/>
    <property type="molecule type" value="Genomic_DNA"/>
</dbReference>